<dbReference type="PANTHER" id="PTHR38459:SF1">
    <property type="entry name" value="PROPHAGE BACTOPRENOL-LINKED GLUCOSE TRANSLOCASE HOMOLOG"/>
    <property type="match status" value="1"/>
</dbReference>
<feature type="transmembrane region" description="Helical" evidence="6">
    <location>
        <begin position="12"/>
        <end position="34"/>
    </location>
</feature>
<dbReference type="GO" id="GO:0005886">
    <property type="term" value="C:plasma membrane"/>
    <property type="evidence" value="ECO:0007669"/>
    <property type="project" value="TreeGrafter"/>
</dbReference>
<name>A0A6B8RRM6_9BACL</name>
<evidence type="ECO:0000256" key="3">
    <source>
        <dbReference type="ARBA" id="ARBA00022692"/>
    </source>
</evidence>
<feature type="transmembrane region" description="Helical" evidence="6">
    <location>
        <begin position="40"/>
        <end position="59"/>
    </location>
</feature>
<evidence type="ECO:0000256" key="6">
    <source>
        <dbReference type="SAM" id="Phobius"/>
    </source>
</evidence>
<protein>
    <submittedName>
        <fullName evidence="8">GtrA family protein</fullName>
    </submittedName>
</protein>
<dbReference type="OrthoDB" id="9812049at2"/>
<evidence type="ECO:0000313" key="9">
    <source>
        <dbReference type="Proteomes" id="UP000426246"/>
    </source>
</evidence>
<comment type="similarity">
    <text evidence="2">Belongs to the GtrA family.</text>
</comment>
<feature type="domain" description="GtrA/DPMS transmembrane" evidence="7">
    <location>
        <begin position="14"/>
        <end position="124"/>
    </location>
</feature>
<feature type="transmembrane region" description="Helical" evidence="6">
    <location>
        <begin position="71"/>
        <end position="90"/>
    </location>
</feature>
<dbReference type="InterPro" id="IPR007267">
    <property type="entry name" value="GtrA_DPMS_TM"/>
</dbReference>
<reference evidence="9" key="1">
    <citation type="submission" date="2018-11" db="EMBL/GenBank/DDBJ databases">
        <title>Complete genome sequence of Paenibacillus sp. ML311-T8.</title>
        <authorList>
            <person name="Nam Y.-D."/>
            <person name="Kang J."/>
            <person name="Chung W.-H."/>
            <person name="Park Y.S."/>
        </authorList>
    </citation>
    <scope>NUCLEOTIDE SEQUENCE [LARGE SCALE GENOMIC DNA]</scope>
    <source>
        <strain evidence="9">ML311-T8</strain>
    </source>
</reference>
<gene>
    <name evidence="8" type="ORF">EHS13_28075</name>
</gene>
<dbReference type="InterPro" id="IPR051401">
    <property type="entry name" value="GtrA_CellWall_Glycosyl"/>
</dbReference>
<dbReference type="Pfam" id="PF04138">
    <property type="entry name" value="GtrA_DPMS_TM"/>
    <property type="match status" value="1"/>
</dbReference>
<dbReference type="GO" id="GO:0000271">
    <property type="term" value="P:polysaccharide biosynthetic process"/>
    <property type="evidence" value="ECO:0007669"/>
    <property type="project" value="InterPro"/>
</dbReference>
<dbReference type="AlphaFoldDB" id="A0A6B8RRM6"/>
<evidence type="ECO:0000256" key="4">
    <source>
        <dbReference type="ARBA" id="ARBA00022989"/>
    </source>
</evidence>
<evidence type="ECO:0000259" key="7">
    <source>
        <dbReference type="Pfam" id="PF04138"/>
    </source>
</evidence>
<keyword evidence="3 6" id="KW-0812">Transmembrane</keyword>
<evidence type="ECO:0000313" key="8">
    <source>
        <dbReference type="EMBL" id="QGQ98464.1"/>
    </source>
</evidence>
<feature type="transmembrane region" description="Helical" evidence="6">
    <location>
        <begin position="96"/>
        <end position="118"/>
    </location>
</feature>
<dbReference type="Proteomes" id="UP000426246">
    <property type="component" value="Chromosome"/>
</dbReference>
<keyword evidence="5 6" id="KW-0472">Membrane</keyword>
<evidence type="ECO:0000256" key="2">
    <source>
        <dbReference type="ARBA" id="ARBA00009399"/>
    </source>
</evidence>
<sequence length="126" mass="14211">MKALIKKLNQPFFRFLIVGGINTIFGYGLFAFFIYLNLHYSVASLLSTILGVLFNFKTTGKLVFNSSDNRLIVRFFAVYGMVYLVNVGLLKGFQLIGLNVYIAGAILVLPLAILSFLLNRKFVFKK</sequence>
<evidence type="ECO:0000256" key="5">
    <source>
        <dbReference type="ARBA" id="ARBA00023136"/>
    </source>
</evidence>
<keyword evidence="9" id="KW-1185">Reference proteome</keyword>
<keyword evidence="4 6" id="KW-1133">Transmembrane helix</keyword>
<dbReference type="EMBL" id="CP034235">
    <property type="protein sequence ID" value="QGQ98464.1"/>
    <property type="molecule type" value="Genomic_DNA"/>
</dbReference>
<dbReference type="KEGG" id="ppsc:EHS13_28075"/>
<evidence type="ECO:0000256" key="1">
    <source>
        <dbReference type="ARBA" id="ARBA00004141"/>
    </source>
</evidence>
<proteinExistence type="inferred from homology"/>
<dbReference type="RefSeq" id="WP_155703571.1">
    <property type="nucleotide sequence ID" value="NZ_CP034235.1"/>
</dbReference>
<organism evidence="8 9">
    <name type="scientific">Paenibacillus psychroresistens</name>
    <dbReference type="NCBI Taxonomy" id="1778678"/>
    <lineage>
        <taxon>Bacteria</taxon>
        <taxon>Bacillati</taxon>
        <taxon>Bacillota</taxon>
        <taxon>Bacilli</taxon>
        <taxon>Bacillales</taxon>
        <taxon>Paenibacillaceae</taxon>
        <taxon>Paenibacillus</taxon>
    </lineage>
</organism>
<accession>A0A6B8RRM6</accession>
<dbReference type="PANTHER" id="PTHR38459">
    <property type="entry name" value="PROPHAGE BACTOPRENOL-LINKED GLUCOSE TRANSLOCASE HOMOLOG"/>
    <property type="match status" value="1"/>
</dbReference>
<comment type="subcellular location">
    <subcellularLocation>
        <location evidence="1">Membrane</location>
        <topology evidence="1">Multi-pass membrane protein</topology>
    </subcellularLocation>
</comment>